<proteinExistence type="predicted"/>
<organism evidence="4 5">
    <name type="scientific">Sphaeroforma arctica JP610</name>
    <dbReference type="NCBI Taxonomy" id="667725"/>
    <lineage>
        <taxon>Eukaryota</taxon>
        <taxon>Ichthyosporea</taxon>
        <taxon>Ichthyophonida</taxon>
        <taxon>Sphaeroforma</taxon>
    </lineage>
</organism>
<dbReference type="InterPro" id="IPR003864">
    <property type="entry name" value="CSC1/OSCA1-like_7TM"/>
</dbReference>
<feature type="compositionally biased region" description="Acidic residues" evidence="1">
    <location>
        <begin position="259"/>
        <end position="270"/>
    </location>
</feature>
<dbReference type="InterPro" id="IPR045122">
    <property type="entry name" value="Csc1-like"/>
</dbReference>
<feature type="compositionally biased region" description="Basic and acidic residues" evidence="1">
    <location>
        <begin position="238"/>
        <end position="253"/>
    </location>
</feature>
<dbReference type="OrthoDB" id="1689567at2759"/>
<dbReference type="PANTHER" id="PTHR13018">
    <property type="entry name" value="PROBABLE MEMBRANE PROTEIN DUF221-RELATED"/>
    <property type="match status" value="1"/>
</dbReference>
<protein>
    <recommendedName>
        <fullName evidence="3">CSC1/OSCA1-like 7TM region domain-containing protein</fullName>
    </recommendedName>
</protein>
<dbReference type="Pfam" id="PF02714">
    <property type="entry name" value="RSN1_7TM"/>
    <property type="match status" value="1"/>
</dbReference>
<feature type="domain" description="CSC1/OSCA1-like 7TM region" evidence="3">
    <location>
        <begin position="1"/>
        <end position="137"/>
    </location>
</feature>
<evidence type="ECO:0000256" key="1">
    <source>
        <dbReference type="SAM" id="MobiDB-lite"/>
    </source>
</evidence>
<name>A0A0L0FG47_9EUKA</name>
<keyword evidence="2" id="KW-0812">Transmembrane</keyword>
<dbReference type="GO" id="GO:0005886">
    <property type="term" value="C:plasma membrane"/>
    <property type="evidence" value="ECO:0007669"/>
    <property type="project" value="TreeGrafter"/>
</dbReference>
<gene>
    <name evidence="4" type="ORF">SARC_11727</name>
</gene>
<dbReference type="RefSeq" id="XP_014149654.1">
    <property type="nucleotide sequence ID" value="XM_014294179.1"/>
</dbReference>
<feature type="region of interest" description="Disordered" evidence="1">
    <location>
        <begin position="238"/>
        <end position="281"/>
    </location>
</feature>
<keyword evidence="5" id="KW-1185">Reference proteome</keyword>
<evidence type="ECO:0000259" key="3">
    <source>
        <dbReference type="Pfam" id="PF02714"/>
    </source>
</evidence>
<keyword evidence="2" id="KW-0472">Membrane</keyword>
<accession>A0A0L0FG47</accession>
<feature type="transmembrane region" description="Helical" evidence="2">
    <location>
        <begin position="154"/>
        <end position="173"/>
    </location>
</feature>
<feature type="non-terminal residue" evidence="4">
    <location>
        <position position="1"/>
    </location>
</feature>
<feature type="transmembrane region" description="Helical" evidence="2">
    <location>
        <begin position="30"/>
        <end position="57"/>
    </location>
</feature>
<evidence type="ECO:0000313" key="5">
    <source>
        <dbReference type="Proteomes" id="UP000054560"/>
    </source>
</evidence>
<evidence type="ECO:0000313" key="4">
    <source>
        <dbReference type="EMBL" id="KNC75752.1"/>
    </source>
</evidence>
<keyword evidence="2" id="KW-1133">Transmembrane helix</keyword>
<reference evidence="4 5" key="1">
    <citation type="submission" date="2011-02" db="EMBL/GenBank/DDBJ databases">
        <title>The Genome Sequence of Sphaeroforma arctica JP610.</title>
        <authorList>
            <consortium name="The Broad Institute Genome Sequencing Platform"/>
            <person name="Russ C."/>
            <person name="Cuomo C."/>
            <person name="Young S.K."/>
            <person name="Zeng Q."/>
            <person name="Gargeya S."/>
            <person name="Alvarado L."/>
            <person name="Berlin A."/>
            <person name="Chapman S.B."/>
            <person name="Chen Z."/>
            <person name="Freedman E."/>
            <person name="Gellesch M."/>
            <person name="Goldberg J."/>
            <person name="Griggs A."/>
            <person name="Gujja S."/>
            <person name="Heilman E."/>
            <person name="Heiman D."/>
            <person name="Howarth C."/>
            <person name="Mehta T."/>
            <person name="Neiman D."/>
            <person name="Pearson M."/>
            <person name="Roberts A."/>
            <person name="Saif S."/>
            <person name="Shea T."/>
            <person name="Shenoy N."/>
            <person name="Sisk P."/>
            <person name="Stolte C."/>
            <person name="Sykes S."/>
            <person name="White J."/>
            <person name="Yandava C."/>
            <person name="Burger G."/>
            <person name="Gray M.W."/>
            <person name="Holland P.W.H."/>
            <person name="King N."/>
            <person name="Lang F.B.F."/>
            <person name="Roger A.J."/>
            <person name="Ruiz-Trillo I."/>
            <person name="Haas B."/>
            <person name="Nusbaum C."/>
            <person name="Birren B."/>
        </authorList>
    </citation>
    <scope>NUCLEOTIDE SEQUENCE [LARGE SCALE GENOMIC DNA]</scope>
    <source>
        <strain evidence="4 5">JP610</strain>
    </source>
</reference>
<dbReference type="PANTHER" id="PTHR13018:SF5">
    <property type="entry name" value="RE44586P"/>
    <property type="match status" value="1"/>
</dbReference>
<dbReference type="EMBL" id="KQ243440">
    <property type="protein sequence ID" value="KNC75752.1"/>
    <property type="molecule type" value="Genomic_DNA"/>
</dbReference>
<dbReference type="AlphaFoldDB" id="A0A0L0FG47"/>
<sequence>SVLQVLTQAQQDISHIPQLLARAIPSASTFFINFTIMRICLTQTMELINLGAVCFYIMGKFQTQSPREVDESKNPGRLMYGDILSRTLLVFLIGATYAVLAPLILPFITLFFAASLFVWKYQLSYVYISEMDTGGLFCFAQVTAFGLFSLKGSLLSIVMVPLPFITMWVTGSLTSKYERKATYLSLDEAIRADIIVRANEISPQEESPPALEEFAPMYLQPLLMIPPLFPRLTEQFRTDNKKSPEDETRREAEVLSDLADNEGTIDEAVDENSPLLRAGEA</sequence>
<dbReference type="Proteomes" id="UP000054560">
    <property type="component" value="Unassembled WGS sequence"/>
</dbReference>
<evidence type="ECO:0000256" key="2">
    <source>
        <dbReference type="SAM" id="Phobius"/>
    </source>
</evidence>
<dbReference type="GO" id="GO:0005227">
    <property type="term" value="F:calcium-activated cation channel activity"/>
    <property type="evidence" value="ECO:0007669"/>
    <property type="project" value="InterPro"/>
</dbReference>
<dbReference type="GeneID" id="25912231"/>